<sequence length="234" mass="26475">MDMGKKKWKYLSHEGRPSIGSSPVSSVVIAVAGTAEGVGCSHTAIMLAQQLARTRHTVALYEANGSRDFERIECVHREVEYRSLDMSQFHIRGVDYIKCSAHLQMGELVSRGYDYIILDIGNFSGSAYFDYFRYAHISIVVGSGSVWNQPDIIAFYDQQADQDISQWTLCIPLATKQIVKNIQRLVPIEQIYALPSIPDPFAEQEDIEEVVRALVPIEHRNAPSNWLRRWIGKS</sequence>
<dbReference type="AlphaFoldDB" id="A0A1X7I840"/>
<evidence type="ECO:0000313" key="2">
    <source>
        <dbReference type="Proteomes" id="UP000193834"/>
    </source>
</evidence>
<accession>A0A1X7I840</accession>
<dbReference type="SUPFAM" id="SSF52540">
    <property type="entry name" value="P-loop containing nucleoside triphosphate hydrolases"/>
    <property type="match status" value="1"/>
</dbReference>
<proteinExistence type="predicted"/>
<name>A0A1X7I840_9BACL</name>
<keyword evidence="2" id="KW-1185">Reference proteome</keyword>
<organism evidence="1 2">
    <name type="scientific">Paenibacillus aquistagni</name>
    <dbReference type="NCBI Taxonomy" id="1852522"/>
    <lineage>
        <taxon>Bacteria</taxon>
        <taxon>Bacillati</taxon>
        <taxon>Bacillota</taxon>
        <taxon>Bacilli</taxon>
        <taxon>Bacillales</taxon>
        <taxon>Paenibacillaceae</taxon>
        <taxon>Paenibacillus</taxon>
    </lineage>
</organism>
<gene>
    <name evidence="1" type="ORF">SAMN06295960_0211</name>
</gene>
<dbReference type="STRING" id="1852522.SAMN06295960_0211"/>
<dbReference type="Gene3D" id="3.40.50.300">
    <property type="entry name" value="P-loop containing nucleotide triphosphate hydrolases"/>
    <property type="match status" value="1"/>
</dbReference>
<evidence type="ECO:0000313" key="1">
    <source>
        <dbReference type="EMBL" id="SMG10730.1"/>
    </source>
</evidence>
<evidence type="ECO:0008006" key="3">
    <source>
        <dbReference type="Google" id="ProtNLM"/>
    </source>
</evidence>
<reference evidence="1 2" key="1">
    <citation type="submission" date="2017-04" db="EMBL/GenBank/DDBJ databases">
        <authorList>
            <person name="Afonso C.L."/>
            <person name="Miller P.J."/>
            <person name="Scott M.A."/>
            <person name="Spackman E."/>
            <person name="Goraichik I."/>
            <person name="Dimitrov K.M."/>
            <person name="Suarez D.L."/>
            <person name="Swayne D.E."/>
        </authorList>
    </citation>
    <scope>NUCLEOTIDE SEQUENCE [LARGE SCALE GENOMIC DNA]</scope>
    <source>
        <strain evidence="1 2">11</strain>
    </source>
</reference>
<dbReference type="Proteomes" id="UP000193834">
    <property type="component" value="Unassembled WGS sequence"/>
</dbReference>
<dbReference type="RefSeq" id="WP_085492506.1">
    <property type="nucleotide sequence ID" value="NZ_FXAZ01000001.1"/>
</dbReference>
<dbReference type="EMBL" id="FXAZ01000001">
    <property type="protein sequence ID" value="SMG10730.1"/>
    <property type="molecule type" value="Genomic_DNA"/>
</dbReference>
<protein>
    <recommendedName>
        <fullName evidence="3">CobQ/CobB/MinD/ParA nucleotide binding domain-containing protein</fullName>
    </recommendedName>
</protein>
<dbReference type="InterPro" id="IPR027417">
    <property type="entry name" value="P-loop_NTPase"/>
</dbReference>
<dbReference type="OrthoDB" id="2560085at2"/>